<evidence type="ECO:0000256" key="5">
    <source>
        <dbReference type="ARBA" id="ARBA00023125"/>
    </source>
</evidence>
<dbReference type="GO" id="GO:0006355">
    <property type="term" value="P:regulation of DNA-templated transcription"/>
    <property type="evidence" value="ECO:0007669"/>
    <property type="project" value="InterPro"/>
</dbReference>
<dbReference type="Gene3D" id="1.10.10.60">
    <property type="entry name" value="Homeodomain-like"/>
    <property type="match status" value="1"/>
</dbReference>
<keyword evidence="1" id="KW-0547">Nucleotide-binding</keyword>
<dbReference type="Pfam" id="PF01590">
    <property type="entry name" value="GAF"/>
    <property type="match status" value="1"/>
</dbReference>
<dbReference type="PATRIC" id="fig|121290.4.peg.2625"/>
<keyword evidence="10" id="KW-1185">Reference proteome</keyword>
<dbReference type="PANTHER" id="PTHR32071:SF77">
    <property type="entry name" value="TRANSCRIPTIONAL REGULATORY PROTEIN"/>
    <property type="match status" value="1"/>
</dbReference>
<keyword evidence="7" id="KW-0804">Transcription</keyword>
<comment type="caution">
    <text evidence="9">The sequence shown here is derived from an EMBL/GenBank/DDBJ whole genome shotgun (WGS) entry which is preliminary data.</text>
</comment>
<accession>A0A109BIA8</accession>
<keyword evidence="2" id="KW-0067">ATP-binding</keyword>
<dbReference type="Pfam" id="PF25601">
    <property type="entry name" value="AAA_lid_14"/>
    <property type="match status" value="1"/>
</dbReference>
<evidence type="ECO:0000313" key="10">
    <source>
        <dbReference type="Proteomes" id="UP000059074"/>
    </source>
</evidence>
<dbReference type="OrthoDB" id="9802388at2"/>
<dbReference type="CDD" id="cd00009">
    <property type="entry name" value="AAA"/>
    <property type="match status" value="1"/>
</dbReference>
<feature type="domain" description="Sigma-54 factor interaction" evidence="8">
    <location>
        <begin position="308"/>
        <end position="535"/>
    </location>
</feature>
<dbReference type="PANTHER" id="PTHR32071">
    <property type="entry name" value="TRANSCRIPTIONAL REGULATORY PROTEIN"/>
    <property type="match status" value="1"/>
</dbReference>
<dbReference type="PROSITE" id="PS50045">
    <property type="entry name" value="SIGMA54_INTERACT_4"/>
    <property type="match status" value="1"/>
</dbReference>
<sequence>MQRLVDQTVRAHDAALPDYISRSWRRCETYGLPIHTDAYVDRLGSHELKHRIEQHEVLYRLCRPELETLRRVASGGDGIAIVADPSGLVLDSVGAEEFARRAFEVELSPGWSWNERLRGTNGIGAVLMELKSLVVRGNEHYIETNRFLDCAAAPILTPTGSVAGVLNVSVPSSMASAYALGLVEVAVDQIEHRQFADTFTRHTIIRVHSERELLGTPKEGVLVFDGSKLVAANRHGLAILKLNWTALGQHDFGDLFDVGALDDPQGHIGEALRSANGLLLHSVKPDMRRISRSVPNALPRLESATLTMPIYDAAMRADVERTLRILDCGIPVILSGETGCGKEVLARHLHALSSRATRPFVAVNCAGLPESLIEAELFGYLDGAFTGARKGGSKGSVREADGGVLLLDEIGDMPLSAQARLLRVLQEREVVPLGGSKPVPVDFLLICASNLNLEDMVAAKQFRQDLYYRISQFRMHLKPLREHPDLPDLILALWRQTTSGDDRYSLSPETVNALAQHDWPGNYRQLVGVLRTLFALAEPMVPIAPHALQYGTAGAISSPDAANAAHLDTKTRAILQNALDQHQGNVSRAAKSLGISRGTLYRRLSQFGDK</sequence>
<dbReference type="Gene3D" id="3.40.50.300">
    <property type="entry name" value="P-loop containing nucleotide triphosphate hydrolases"/>
    <property type="match status" value="1"/>
</dbReference>
<dbReference type="Pfam" id="PF02954">
    <property type="entry name" value="HTH_8"/>
    <property type="match status" value="1"/>
</dbReference>
<dbReference type="InterPro" id="IPR029016">
    <property type="entry name" value="GAF-like_dom_sf"/>
</dbReference>
<dbReference type="STRING" id="121290.APY04_1390"/>
<evidence type="ECO:0000256" key="3">
    <source>
        <dbReference type="ARBA" id="ARBA00023012"/>
    </source>
</evidence>
<dbReference type="SUPFAM" id="SSF46689">
    <property type="entry name" value="Homeodomain-like"/>
    <property type="match status" value="1"/>
</dbReference>
<dbReference type="InterPro" id="IPR003593">
    <property type="entry name" value="AAA+_ATPase"/>
</dbReference>
<organism evidence="9 10">
    <name type="scientific">Hyphomicrobium sulfonivorans</name>
    <dbReference type="NCBI Taxonomy" id="121290"/>
    <lineage>
        <taxon>Bacteria</taxon>
        <taxon>Pseudomonadati</taxon>
        <taxon>Pseudomonadota</taxon>
        <taxon>Alphaproteobacteria</taxon>
        <taxon>Hyphomicrobiales</taxon>
        <taxon>Hyphomicrobiaceae</taxon>
        <taxon>Hyphomicrobium</taxon>
    </lineage>
</organism>
<evidence type="ECO:0000256" key="6">
    <source>
        <dbReference type="ARBA" id="ARBA00023159"/>
    </source>
</evidence>
<proteinExistence type="predicted"/>
<dbReference type="InterPro" id="IPR058031">
    <property type="entry name" value="AAA_lid_NorR"/>
</dbReference>
<dbReference type="Gene3D" id="1.10.8.60">
    <property type="match status" value="1"/>
</dbReference>
<dbReference type="FunFam" id="3.40.50.300:FF:000006">
    <property type="entry name" value="DNA-binding transcriptional regulator NtrC"/>
    <property type="match status" value="1"/>
</dbReference>
<evidence type="ECO:0000256" key="7">
    <source>
        <dbReference type="ARBA" id="ARBA00023163"/>
    </source>
</evidence>
<dbReference type="GO" id="GO:0005524">
    <property type="term" value="F:ATP binding"/>
    <property type="evidence" value="ECO:0007669"/>
    <property type="project" value="UniProtKB-KW"/>
</dbReference>
<dbReference type="Proteomes" id="UP000059074">
    <property type="component" value="Unassembled WGS sequence"/>
</dbReference>
<dbReference type="InterPro" id="IPR002197">
    <property type="entry name" value="HTH_Fis"/>
</dbReference>
<keyword evidence="6" id="KW-0010">Activator</keyword>
<evidence type="ECO:0000259" key="8">
    <source>
        <dbReference type="PROSITE" id="PS50045"/>
    </source>
</evidence>
<dbReference type="InterPro" id="IPR003018">
    <property type="entry name" value="GAF"/>
</dbReference>
<dbReference type="AlphaFoldDB" id="A0A109BIA8"/>
<protein>
    <submittedName>
        <fullName evidence="9">Propionate catabolism operon regulatory protein PrpR</fullName>
    </submittedName>
</protein>
<evidence type="ECO:0000313" key="9">
    <source>
        <dbReference type="EMBL" id="KWT69307.1"/>
    </source>
</evidence>
<dbReference type="InterPro" id="IPR002078">
    <property type="entry name" value="Sigma_54_int"/>
</dbReference>
<name>A0A109BIA8_HYPSL</name>
<dbReference type="GO" id="GO:0043565">
    <property type="term" value="F:sequence-specific DNA binding"/>
    <property type="evidence" value="ECO:0007669"/>
    <property type="project" value="InterPro"/>
</dbReference>
<evidence type="ECO:0000256" key="2">
    <source>
        <dbReference type="ARBA" id="ARBA00022840"/>
    </source>
</evidence>
<evidence type="ECO:0000256" key="4">
    <source>
        <dbReference type="ARBA" id="ARBA00023015"/>
    </source>
</evidence>
<dbReference type="InterPro" id="IPR009057">
    <property type="entry name" value="Homeodomain-like_sf"/>
</dbReference>
<dbReference type="InterPro" id="IPR027417">
    <property type="entry name" value="P-loop_NTPase"/>
</dbReference>
<keyword evidence="5" id="KW-0238">DNA-binding</keyword>
<evidence type="ECO:0000256" key="1">
    <source>
        <dbReference type="ARBA" id="ARBA00022741"/>
    </source>
</evidence>
<dbReference type="GO" id="GO:0000160">
    <property type="term" value="P:phosphorelay signal transduction system"/>
    <property type="evidence" value="ECO:0007669"/>
    <property type="project" value="UniProtKB-KW"/>
</dbReference>
<keyword evidence="3" id="KW-0902">Two-component regulatory system</keyword>
<keyword evidence="4" id="KW-0805">Transcription regulation</keyword>
<dbReference type="SMART" id="SM00382">
    <property type="entry name" value="AAA"/>
    <property type="match status" value="1"/>
</dbReference>
<reference evidence="9 10" key="1">
    <citation type="submission" date="2015-10" db="EMBL/GenBank/DDBJ databases">
        <title>Transcriptomic analysis of a linuron degrading triple-species bacterial consortium.</title>
        <authorList>
            <person name="Albers P."/>
        </authorList>
    </citation>
    <scope>NUCLEOTIDE SEQUENCE [LARGE SCALE GENOMIC DNA]</scope>
    <source>
        <strain evidence="9 10">WDL6</strain>
    </source>
</reference>
<dbReference type="Gene3D" id="3.30.450.40">
    <property type="match status" value="1"/>
</dbReference>
<gene>
    <name evidence="9" type="ORF">APY04_1390</name>
</gene>
<dbReference type="SUPFAM" id="SSF52540">
    <property type="entry name" value="P-loop containing nucleoside triphosphate hydrolases"/>
    <property type="match status" value="1"/>
</dbReference>
<dbReference type="EMBL" id="LMTR01000045">
    <property type="protein sequence ID" value="KWT69307.1"/>
    <property type="molecule type" value="Genomic_DNA"/>
</dbReference>
<dbReference type="Pfam" id="PF00158">
    <property type="entry name" value="Sigma54_activat"/>
    <property type="match status" value="1"/>
</dbReference>
<dbReference type="PRINTS" id="PR01590">
    <property type="entry name" value="HTHFIS"/>
</dbReference>